<dbReference type="RefSeq" id="WP_015024719.1">
    <property type="nucleotide sequence ID" value="NZ_BAAAGG010000002.1"/>
</dbReference>
<name>A0ABN1K1G1_9FLAO</name>
<sequence>MYNYSETKEGIIKDYFRENGEAKARKIITKINNSKHTGSFMYQSRSRRMTPTANDLGSTVLSNVSLSFARPSTVKFACLILLDKWNNEINNDLYLASEERLISIIRSVYQNIH</sequence>
<comment type="caution">
    <text evidence="1">The sequence shown here is derived from an EMBL/GenBank/DDBJ whole genome shotgun (WGS) entry which is preliminary data.</text>
</comment>
<dbReference type="EMBL" id="BAAAGG010000002">
    <property type="protein sequence ID" value="GAA0752116.1"/>
    <property type="molecule type" value="Genomic_DNA"/>
</dbReference>
<evidence type="ECO:0000313" key="1">
    <source>
        <dbReference type="EMBL" id="GAA0752116.1"/>
    </source>
</evidence>
<reference evidence="1 2" key="1">
    <citation type="journal article" date="2019" name="Int. J. Syst. Evol. Microbiol.">
        <title>The Global Catalogue of Microorganisms (GCM) 10K type strain sequencing project: providing services to taxonomists for standard genome sequencing and annotation.</title>
        <authorList>
            <consortium name="The Broad Institute Genomics Platform"/>
            <consortium name="The Broad Institute Genome Sequencing Center for Infectious Disease"/>
            <person name="Wu L."/>
            <person name="Ma J."/>
        </authorList>
    </citation>
    <scope>NUCLEOTIDE SEQUENCE [LARGE SCALE GENOMIC DNA]</scope>
    <source>
        <strain evidence="1 2">JCM 16231</strain>
    </source>
</reference>
<keyword evidence="2" id="KW-1185">Reference proteome</keyword>
<protein>
    <submittedName>
        <fullName evidence="1">Uncharacterized protein</fullName>
    </submittedName>
</protein>
<proteinExistence type="predicted"/>
<evidence type="ECO:0000313" key="2">
    <source>
        <dbReference type="Proteomes" id="UP001500185"/>
    </source>
</evidence>
<organism evidence="1 2">
    <name type="scientific">Psychroflexus lacisalsi</name>
    <dbReference type="NCBI Taxonomy" id="503928"/>
    <lineage>
        <taxon>Bacteria</taxon>
        <taxon>Pseudomonadati</taxon>
        <taxon>Bacteroidota</taxon>
        <taxon>Flavobacteriia</taxon>
        <taxon>Flavobacteriales</taxon>
        <taxon>Flavobacteriaceae</taxon>
        <taxon>Psychroflexus</taxon>
    </lineage>
</organism>
<dbReference type="Proteomes" id="UP001500185">
    <property type="component" value="Unassembled WGS sequence"/>
</dbReference>
<gene>
    <name evidence="1" type="ORF">GCM10009433_02910</name>
</gene>
<accession>A0ABN1K1G1</accession>